<evidence type="ECO:0000313" key="2">
    <source>
        <dbReference type="Proteomes" id="UP001196413"/>
    </source>
</evidence>
<accession>A0AAD5N661</accession>
<dbReference type="EMBL" id="JAHQIW010004528">
    <property type="protein sequence ID" value="KAJ1362782.1"/>
    <property type="molecule type" value="Genomic_DNA"/>
</dbReference>
<reference evidence="1" key="1">
    <citation type="submission" date="2021-06" db="EMBL/GenBank/DDBJ databases">
        <title>Parelaphostrongylus tenuis whole genome reference sequence.</title>
        <authorList>
            <person name="Garwood T.J."/>
            <person name="Larsen P.A."/>
            <person name="Fountain-Jones N.M."/>
            <person name="Garbe J.R."/>
            <person name="Macchietto M.G."/>
            <person name="Kania S.A."/>
            <person name="Gerhold R.W."/>
            <person name="Richards J.E."/>
            <person name="Wolf T.M."/>
        </authorList>
    </citation>
    <scope>NUCLEOTIDE SEQUENCE</scope>
    <source>
        <strain evidence="1">MNPRO001-30</strain>
        <tissue evidence="1">Meninges</tissue>
    </source>
</reference>
<proteinExistence type="predicted"/>
<dbReference type="AlphaFoldDB" id="A0AAD5N661"/>
<protein>
    <submittedName>
        <fullName evidence="1">Uncharacterized protein</fullName>
    </submittedName>
</protein>
<keyword evidence="2" id="KW-1185">Reference proteome</keyword>
<comment type="caution">
    <text evidence="1">The sequence shown here is derived from an EMBL/GenBank/DDBJ whole genome shotgun (WGS) entry which is preliminary data.</text>
</comment>
<organism evidence="1 2">
    <name type="scientific">Parelaphostrongylus tenuis</name>
    <name type="common">Meningeal worm</name>
    <dbReference type="NCBI Taxonomy" id="148309"/>
    <lineage>
        <taxon>Eukaryota</taxon>
        <taxon>Metazoa</taxon>
        <taxon>Ecdysozoa</taxon>
        <taxon>Nematoda</taxon>
        <taxon>Chromadorea</taxon>
        <taxon>Rhabditida</taxon>
        <taxon>Rhabditina</taxon>
        <taxon>Rhabditomorpha</taxon>
        <taxon>Strongyloidea</taxon>
        <taxon>Metastrongylidae</taxon>
        <taxon>Parelaphostrongylus</taxon>
    </lineage>
</organism>
<name>A0AAD5N661_PARTN</name>
<dbReference type="Proteomes" id="UP001196413">
    <property type="component" value="Unassembled WGS sequence"/>
</dbReference>
<sequence>MGTIQMLEELERAQVRNYDLRQVTLYSLVISAFYGSNVKHGLNIRTSSGRLNFGQKAALPADLFAITKKRKYFQLKALYMQNLPYVKV</sequence>
<evidence type="ECO:0000313" key="1">
    <source>
        <dbReference type="EMBL" id="KAJ1362782.1"/>
    </source>
</evidence>
<gene>
    <name evidence="1" type="ORF">KIN20_022458</name>
</gene>